<feature type="transmembrane region" description="Helical" evidence="6">
    <location>
        <begin position="412"/>
        <end position="439"/>
    </location>
</feature>
<dbReference type="Gene3D" id="3.30.40.10">
    <property type="entry name" value="Zinc/RING finger domain, C3HC4 (zinc finger)"/>
    <property type="match status" value="1"/>
</dbReference>
<sequence>MENSHDNHLHKHDDSDHDNDIDGDIDATINNPAPSTQGGSRSEISEEAVWNQPNLVVQIAERSHESSSAENSVKINIARTPSRMNLPSTPSSSKTNVPSSPFAQGRSSFKGLFPRLNLKMRDTNAGSPSSQHKSSPRTFSISNLFTTKMKVAASLPVSPVAHSNPGSTHGGKSTNSRSTFKNGNIHRSQSVPDLIKGTQSDSLGGVFRVIPATPHVEGETGAASISNQPLDADENDDDHEHIAEEEAVCRICFVELEEDGDTFKMECNCKGDLALVHKECVIKWFSIKGNKTCEVCKQEVQNLPVTLLRIQSNRSRSWPEICIRLISILQNVPVLVLVSMVCYFCFLEELLSSGLGSTAIAISLPFSCVIGILASIASTTMVRKSFAWLYATMQLALVVLYAHLFYKVLGVQAILSVFLAAFCGFGTAIVGTISLIGLIKMINGSQEASLPEQSSGSPRET</sequence>
<feature type="region of interest" description="Disordered" evidence="5">
    <location>
        <begin position="217"/>
        <end position="238"/>
    </location>
</feature>
<feature type="region of interest" description="Disordered" evidence="5">
    <location>
        <begin position="1"/>
        <end position="47"/>
    </location>
</feature>
<evidence type="ECO:0000256" key="6">
    <source>
        <dbReference type="SAM" id="Phobius"/>
    </source>
</evidence>
<evidence type="ECO:0008006" key="11">
    <source>
        <dbReference type="Google" id="ProtNLM"/>
    </source>
</evidence>
<keyword evidence="3" id="KW-0862">Zinc</keyword>
<keyword evidence="6" id="KW-1133">Transmembrane helix</keyword>
<reference evidence="9" key="1">
    <citation type="journal article" date="2016" name="Nat. Genet.">
        <title>A high-quality carrot genome assembly provides new insights into carotenoid accumulation and asterid genome evolution.</title>
        <authorList>
            <person name="Iorizzo M."/>
            <person name="Ellison S."/>
            <person name="Senalik D."/>
            <person name="Zeng P."/>
            <person name="Satapoomin P."/>
            <person name="Huang J."/>
            <person name="Bowman M."/>
            <person name="Iovene M."/>
            <person name="Sanseverino W."/>
            <person name="Cavagnaro P."/>
            <person name="Yildiz M."/>
            <person name="Macko-Podgorni A."/>
            <person name="Moranska E."/>
            <person name="Grzebelus E."/>
            <person name="Grzebelus D."/>
            <person name="Ashrafi H."/>
            <person name="Zheng Z."/>
            <person name="Cheng S."/>
            <person name="Spooner D."/>
            <person name="Van Deynze A."/>
            <person name="Simon P."/>
        </authorList>
    </citation>
    <scope>NUCLEOTIDE SEQUENCE</scope>
    <source>
        <tissue evidence="9">Leaf</tissue>
    </source>
</reference>
<evidence type="ECO:0000256" key="5">
    <source>
        <dbReference type="SAM" id="MobiDB-lite"/>
    </source>
</evidence>
<protein>
    <recommendedName>
        <fullName evidence="11">RING-CH-type domain-containing protein</fullName>
    </recommendedName>
</protein>
<dbReference type="SMART" id="SM00744">
    <property type="entry name" value="RINGv"/>
    <property type="match status" value="1"/>
</dbReference>
<dbReference type="EMBL" id="CP093347">
    <property type="protein sequence ID" value="WOH00932.1"/>
    <property type="molecule type" value="Genomic_DNA"/>
</dbReference>
<feature type="domain" description="RING-CH-type" evidence="8">
    <location>
        <begin position="241"/>
        <end position="303"/>
    </location>
</feature>
<dbReference type="Pfam" id="PF12906">
    <property type="entry name" value="RINGv"/>
    <property type="match status" value="1"/>
</dbReference>
<dbReference type="PROSITE" id="PS50089">
    <property type="entry name" value="ZF_RING_2"/>
    <property type="match status" value="1"/>
</dbReference>
<reference evidence="9" key="2">
    <citation type="submission" date="2022-03" db="EMBL/GenBank/DDBJ databases">
        <title>Draft title - Genomic analysis of global carrot germplasm unveils the trajectory of domestication and the origin of high carotenoid orange carrot.</title>
        <authorList>
            <person name="Iorizzo M."/>
            <person name="Ellison S."/>
            <person name="Senalik D."/>
            <person name="Macko-Podgorni A."/>
            <person name="Grzebelus D."/>
            <person name="Bostan H."/>
            <person name="Rolling W."/>
            <person name="Curaba J."/>
            <person name="Simon P."/>
        </authorList>
    </citation>
    <scope>NUCLEOTIDE SEQUENCE</scope>
    <source>
        <tissue evidence="9">Leaf</tissue>
    </source>
</reference>
<evidence type="ECO:0000259" key="7">
    <source>
        <dbReference type="PROSITE" id="PS50089"/>
    </source>
</evidence>
<feature type="compositionally biased region" description="Basic and acidic residues" evidence="5">
    <location>
        <begin position="1"/>
        <end position="20"/>
    </location>
</feature>
<feature type="transmembrane region" description="Helical" evidence="6">
    <location>
        <begin position="358"/>
        <end position="376"/>
    </location>
</feature>
<dbReference type="InterPro" id="IPR001841">
    <property type="entry name" value="Znf_RING"/>
</dbReference>
<feature type="compositionally biased region" description="Polar residues" evidence="5">
    <location>
        <begin position="164"/>
        <end position="190"/>
    </location>
</feature>
<dbReference type="CDD" id="cd16495">
    <property type="entry name" value="RING_CH-C4HC3_MARCH"/>
    <property type="match status" value="1"/>
</dbReference>
<gene>
    <name evidence="9" type="ORF">DCAR_0520308</name>
</gene>
<keyword evidence="2 4" id="KW-0863">Zinc-finger</keyword>
<evidence type="ECO:0000313" key="9">
    <source>
        <dbReference type="EMBL" id="WOH00932.1"/>
    </source>
</evidence>
<dbReference type="AlphaFoldDB" id="A0AAF0X5N9"/>
<dbReference type="PROSITE" id="PS51292">
    <property type="entry name" value="ZF_RING_CH"/>
    <property type="match status" value="1"/>
</dbReference>
<keyword evidence="1" id="KW-0479">Metal-binding</keyword>
<evidence type="ECO:0000313" key="10">
    <source>
        <dbReference type="Proteomes" id="UP000077755"/>
    </source>
</evidence>
<evidence type="ECO:0000256" key="1">
    <source>
        <dbReference type="ARBA" id="ARBA00022723"/>
    </source>
</evidence>
<evidence type="ECO:0000256" key="2">
    <source>
        <dbReference type="ARBA" id="ARBA00022771"/>
    </source>
</evidence>
<feature type="compositionally biased region" description="Polar residues" evidence="5">
    <location>
        <begin position="32"/>
        <end position="42"/>
    </location>
</feature>
<feature type="transmembrane region" description="Helical" evidence="6">
    <location>
        <begin position="321"/>
        <end position="346"/>
    </location>
</feature>
<accession>A0AAF0X5N9</accession>
<dbReference type="PANTHER" id="PTHR46158:SF10">
    <property type="entry name" value="RING-CH-TYPE DOMAIN-CONTAINING PROTEIN"/>
    <property type="match status" value="1"/>
</dbReference>
<evidence type="ECO:0000256" key="4">
    <source>
        <dbReference type="PROSITE-ProRule" id="PRU00175"/>
    </source>
</evidence>
<feature type="region of interest" description="Disordered" evidence="5">
    <location>
        <begin position="158"/>
        <end position="190"/>
    </location>
</feature>
<keyword evidence="6" id="KW-0812">Transmembrane</keyword>
<dbReference type="Proteomes" id="UP000077755">
    <property type="component" value="Chromosome 5"/>
</dbReference>
<evidence type="ECO:0000256" key="3">
    <source>
        <dbReference type="ARBA" id="ARBA00022833"/>
    </source>
</evidence>
<keyword evidence="6" id="KW-0472">Membrane</keyword>
<dbReference type="PANTHER" id="PTHR46158">
    <property type="entry name" value="OS02G0165000 PROTEIN"/>
    <property type="match status" value="1"/>
</dbReference>
<feature type="transmembrane region" description="Helical" evidence="6">
    <location>
        <begin position="388"/>
        <end position="406"/>
    </location>
</feature>
<feature type="domain" description="RING-type" evidence="7">
    <location>
        <begin position="249"/>
        <end position="297"/>
    </location>
</feature>
<evidence type="ECO:0000259" key="8">
    <source>
        <dbReference type="PROSITE" id="PS51292"/>
    </source>
</evidence>
<organism evidence="9 10">
    <name type="scientific">Daucus carota subsp. sativus</name>
    <name type="common">Carrot</name>
    <dbReference type="NCBI Taxonomy" id="79200"/>
    <lineage>
        <taxon>Eukaryota</taxon>
        <taxon>Viridiplantae</taxon>
        <taxon>Streptophyta</taxon>
        <taxon>Embryophyta</taxon>
        <taxon>Tracheophyta</taxon>
        <taxon>Spermatophyta</taxon>
        <taxon>Magnoliopsida</taxon>
        <taxon>eudicotyledons</taxon>
        <taxon>Gunneridae</taxon>
        <taxon>Pentapetalae</taxon>
        <taxon>asterids</taxon>
        <taxon>campanulids</taxon>
        <taxon>Apiales</taxon>
        <taxon>Apiaceae</taxon>
        <taxon>Apioideae</taxon>
        <taxon>Scandiceae</taxon>
        <taxon>Daucinae</taxon>
        <taxon>Daucus</taxon>
        <taxon>Daucus sect. Daucus</taxon>
    </lineage>
</organism>
<feature type="compositionally biased region" description="Polar residues" evidence="5">
    <location>
        <begin position="82"/>
        <end position="107"/>
    </location>
</feature>
<keyword evidence="10" id="KW-1185">Reference proteome</keyword>
<dbReference type="InterPro" id="IPR013083">
    <property type="entry name" value="Znf_RING/FYVE/PHD"/>
</dbReference>
<feature type="region of interest" description="Disordered" evidence="5">
    <location>
        <begin position="61"/>
        <end position="108"/>
    </location>
</feature>
<name>A0AAF0X5N9_DAUCS</name>
<proteinExistence type="predicted"/>
<dbReference type="InterPro" id="IPR011016">
    <property type="entry name" value="Znf_RING-CH"/>
</dbReference>
<dbReference type="SUPFAM" id="SSF57850">
    <property type="entry name" value="RING/U-box"/>
    <property type="match status" value="1"/>
</dbReference>
<dbReference type="GO" id="GO:0008270">
    <property type="term" value="F:zinc ion binding"/>
    <property type="evidence" value="ECO:0007669"/>
    <property type="project" value="UniProtKB-KW"/>
</dbReference>